<evidence type="ECO:0000259" key="1">
    <source>
        <dbReference type="Pfam" id="PF00582"/>
    </source>
</evidence>
<keyword evidence="3" id="KW-1185">Reference proteome</keyword>
<organism evidence="2 3">
    <name type="scientific">Microlunatus spumicola</name>
    <dbReference type="NCBI Taxonomy" id="81499"/>
    <lineage>
        <taxon>Bacteria</taxon>
        <taxon>Bacillati</taxon>
        <taxon>Actinomycetota</taxon>
        <taxon>Actinomycetes</taxon>
        <taxon>Propionibacteriales</taxon>
        <taxon>Propionibacteriaceae</taxon>
        <taxon>Microlunatus</taxon>
    </lineage>
</organism>
<evidence type="ECO:0000313" key="3">
    <source>
        <dbReference type="Proteomes" id="UP001500767"/>
    </source>
</evidence>
<comment type="caution">
    <text evidence="2">The sequence shown here is derived from an EMBL/GenBank/DDBJ whole genome shotgun (WGS) entry which is preliminary data.</text>
</comment>
<dbReference type="InterPro" id="IPR006016">
    <property type="entry name" value="UspA"/>
</dbReference>
<evidence type="ECO:0000313" key="2">
    <source>
        <dbReference type="EMBL" id="GAA3578619.1"/>
    </source>
</evidence>
<sequence>MSILVAVADSKEGRHALSVAAEEAQQLRTDLVVVNLTLSPLDVSALPVDLPHEVVDRVGSDDSDPVEAVLDALEERPGVTRMVIGLRRRSPIGKAVLGSVSQRLLLESPVPVLAVKADR</sequence>
<dbReference type="Proteomes" id="UP001500767">
    <property type="component" value="Unassembled WGS sequence"/>
</dbReference>
<dbReference type="CDD" id="cd00293">
    <property type="entry name" value="USP-like"/>
    <property type="match status" value="1"/>
</dbReference>
<name>A0ABP6Y9T8_9ACTN</name>
<dbReference type="SUPFAM" id="SSF52402">
    <property type="entry name" value="Adenine nucleotide alpha hydrolases-like"/>
    <property type="match status" value="1"/>
</dbReference>
<protein>
    <submittedName>
        <fullName evidence="2">Universal stress protein</fullName>
    </submittedName>
</protein>
<gene>
    <name evidence="2" type="ORF">GCM10022197_40100</name>
</gene>
<dbReference type="Gene3D" id="3.40.50.12370">
    <property type="match status" value="1"/>
</dbReference>
<dbReference type="Pfam" id="PF00582">
    <property type="entry name" value="Usp"/>
    <property type="match status" value="1"/>
</dbReference>
<dbReference type="EMBL" id="BAAAYR010000006">
    <property type="protein sequence ID" value="GAA3578619.1"/>
    <property type="molecule type" value="Genomic_DNA"/>
</dbReference>
<proteinExistence type="predicted"/>
<reference evidence="3" key="1">
    <citation type="journal article" date="2019" name="Int. J. Syst. Evol. Microbiol.">
        <title>The Global Catalogue of Microorganisms (GCM) 10K type strain sequencing project: providing services to taxonomists for standard genome sequencing and annotation.</title>
        <authorList>
            <consortium name="The Broad Institute Genomics Platform"/>
            <consortium name="The Broad Institute Genome Sequencing Center for Infectious Disease"/>
            <person name="Wu L."/>
            <person name="Ma J."/>
        </authorList>
    </citation>
    <scope>NUCLEOTIDE SEQUENCE [LARGE SCALE GENOMIC DNA]</scope>
    <source>
        <strain evidence="3">JCM 16540</strain>
    </source>
</reference>
<feature type="domain" description="UspA" evidence="1">
    <location>
        <begin position="58"/>
        <end position="116"/>
    </location>
</feature>
<dbReference type="RefSeq" id="WP_204912822.1">
    <property type="nucleotide sequence ID" value="NZ_BAAAYR010000006.1"/>
</dbReference>
<accession>A0ABP6Y9T8</accession>